<evidence type="ECO:0000256" key="2">
    <source>
        <dbReference type="ARBA" id="ARBA00022574"/>
    </source>
</evidence>
<dbReference type="KEGG" id="egu:105034129"/>
<dbReference type="SUPFAM" id="SSF50978">
    <property type="entry name" value="WD40 repeat-like"/>
    <property type="match status" value="1"/>
</dbReference>
<dbReference type="Proteomes" id="UP000504607">
    <property type="component" value="Unplaced"/>
</dbReference>
<evidence type="ECO:0000256" key="7">
    <source>
        <dbReference type="PROSITE-ProRule" id="PRU00221"/>
    </source>
</evidence>
<dbReference type="InterPro" id="IPR001680">
    <property type="entry name" value="WD40_rpt"/>
</dbReference>
<evidence type="ECO:0000256" key="4">
    <source>
        <dbReference type="ARBA" id="ARBA00022737"/>
    </source>
</evidence>
<dbReference type="GO" id="GO:1990757">
    <property type="term" value="F:ubiquitin ligase activator activity"/>
    <property type="evidence" value="ECO:0007669"/>
    <property type="project" value="TreeGrafter"/>
</dbReference>
<dbReference type="RefSeq" id="XP_010907481.1">
    <property type="nucleotide sequence ID" value="XM_010909179.2"/>
</dbReference>
<dbReference type="CDD" id="cd00200">
    <property type="entry name" value="WD40"/>
    <property type="match status" value="1"/>
</dbReference>
<keyword evidence="3" id="KW-0132">Cell division</keyword>
<dbReference type="GO" id="GO:0051301">
    <property type="term" value="P:cell division"/>
    <property type="evidence" value="ECO:0007669"/>
    <property type="project" value="UniProtKB-KW"/>
</dbReference>
<dbReference type="InParanoid" id="A0A6I9QEU0"/>
<dbReference type="PROSITE" id="PS50294">
    <property type="entry name" value="WD_REPEATS_REGION"/>
    <property type="match status" value="2"/>
</dbReference>
<evidence type="ECO:0000313" key="10">
    <source>
        <dbReference type="RefSeq" id="XP_010907481.1"/>
    </source>
</evidence>
<dbReference type="InterPro" id="IPR056150">
    <property type="entry name" value="WD40_CDC20-Fz"/>
</dbReference>
<evidence type="ECO:0000256" key="5">
    <source>
        <dbReference type="ARBA" id="ARBA00022776"/>
    </source>
</evidence>
<sequence>MDEGIPRYKMGSSPMRLREHQWYSPSSSKFACPGDRFIPTRSLMNLDIAQTLLWERLLEKDDRPAIWTARDEYRRKLREELTLDSEGKPFKMLPFGGILRKRKNVLLADEMTQEWWDRSRPVKPFRRIPKAPDRVLNGPNLMDDYNLNLLDWGKSNILAVALGPSVYLWNAEKREVKLLRRVNDEEDHPTSVAWSGDGKTLAVGFASARIELWDVACSRQVRILEGHTSRVGSLSWNRNTLTSGSRDASIINHDVRSIGGSAPCIRGHIKEVCGLRWSGAGDLLASGGNDNLVYIWEPSNMGSSKYLHKFTDHCAPVRALAWCPFQSNILASGGGTADRCIKIWNARTGKCTKSIDTGAQVCALEWNRHQKEILSAHGDNQNQLSLWAYPSMSKLVDLSGHAGRVLHLTQSPDGSTVVSAAADEKLRFWKVFEPPPLAFSRMRDEEDTSFLSLKRLHIR</sequence>
<dbReference type="InterPro" id="IPR036322">
    <property type="entry name" value="WD40_repeat_dom_sf"/>
</dbReference>
<dbReference type="GO" id="GO:0005680">
    <property type="term" value="C:anaphase-promoting complex"/>
    <property type="evidence" value="ECO:0007669"/>
    <property type="project" value="TreeGrafter"/>
</dbReference>
<keyword evidence="5" id="KW-0498">Mitosis</keyword>
<feature type="repeat" description="WD" evidence="7">
    <location>
        <begin position="398"/>
        <end position="431"/>
    </location>
</feature>
<organism evidence="9 10">
    <name type="scientific">Elaeis guineensis var. tenera</name>
    <name type="common">Oil palm</name>
    <dbReference type="NCBI Taxonomy" id="51953"/>
    <lineage>
        <taxon>Eukaryota</taxon>
        <taxon>Viridiplantae</taxon>
        <taxon>Streptophyta</taxon>
        <taxon>Embryophyta</taxon>
        <taxon>Tracheophyta</taxon>
        <taxon>Spermatophyta</taxon>
        <taxon>Magnoliopsida</taxon>
        <taxon>Liliopsida</taxon>
        <taxon>Arecaceae</taxon>
        <taxon>Arecoideae</taxon>
        <taxon>Cocoseae</taxon>
        <taxon>Elaeidinae</taxon>
        <taxon>Elaeis</taxon>
    </lineage>
</organism>
<dbReference type="InterPro" id="IPR015943">
    <property type="entry name" value="WD40/YVTN_repeat-like_dom_sf"/>
</dbReference>
<dbReference type="Pfam" id="PF24807">
    <property type="entry name" value="WD40_CDC20-Fz"/>
    <property type="match status" value="1"/>
</dbReference>
<dbReference type="PROSITE" id="PS50082">
    <property type="entry name" value="WD_REPEATS_2"/>
    <property type="match status" value="3"/>
</dbReference>
<dbReference type="PANTHER" id="PTHR19918:SF43">
    <property type="entry name" value="CELL DIVISION CYCLE 20.2, COFACTOR OF APC COMPLEX-LIKE ISOFORM X2"/>
    <property type="match status" value="1"/>
</dbReference>
<keyword evidence="2 7" id="KW-0853">WD repeat</keyword>
<reference evidence="10" key="1">
    <citation type="submission" date="2025-08" db="UniProtKB">
        <authorList>
            <consortium name="RefSeq"/>
        </authorList>
    </citation>
    <scope>IDENTIFICATION</scope>
</reference>
<proteinExistence type="inferred from homology"/>
<evidence type="ECO:0000313" key="9">
    <source>
        <dbReference type="Proteomes" id="UP000504607"/>
    </source>
</evidence>
<keyword evidence="6" id="KW-0131">Cell cycle</keyword>
<dbReference type="GO" id="GO:1905786">
    <property type="term" value="P:positive regulation of anaphase-promoting complex-dependent catabolic process"/>
    <property type="evidence" value="ECO:0007669"/>
    <property type="project" value="TreeGrafter"/>
</dbReference>
<dbReference type="PANTHER" id="PTHR19918">
    <property type="entry name" value="CELL DIVISION CYCLE 20 CDC20 FIZZY -RELATED"/>
    <property type="match status" value="1"/>
</dbReference>
<name>A0A6I9QEU0_ELAGV</name>
<keyword evidence="9" id="KW-1185">Reference proteome</keyword>
<dbReference type="InterPro" id="IPR033010">
    <property type="entry name" value="Cdc20/Fizzy"/>
</dbReference>
<evidence type="ECO:0000256" key="6">
    <source>
        <dbReference type="ARBA" id="ARBA00023306"/>
    </source>
</evidence>
<dbReference type="GO" id="GO:0010997">
    <property type="term" value="F:anaphase-promoting complex binding"/>
    <property type="evidence" value="ECO:0007669"/>
    <property type="project" value="InterPro"/>
</dbReference>
<evidence type="ECO:0000259" key="8">
    <source>
        <dbReference type="Pfam" id="PF24807"/>
    </source>
</evidence>
<protein>
    <submittedName>
        <fullName evidence="10">Cell division cycle 20.2, cofactor of APC complex-like</fullName>
    </submittedName>
</protein>
<dbReference type="GO" id="GO:0031145">
    <property type="term" value="P:anaphase-promoting complex-dependent catabolic process"/>
    <property type="evidence" value="ECO:0007669"/>
    <property type="project" value="TreeGrafter"/>
</dbReference>
<feature type="repeat" description="WD" evidence="7">
    <location>
        <begin position="182"/>
        <end position="223"/>
    </location>
</feature>
<dbReference type="Gene3D" id="2.130.10.10">
    <property type="entry name" value="YVTN repeat-like/Quinoprotein amine dehydrogenase"/>
    <property type="match status" value="1"/>
</dbReference>
<evidence type="ECO:0000256" key="3">
    <source>
        <dbReference type="ARBA" id="ARBA00022618"/>
    </source>
</evidence>
<accession>A0A6I9QEU0</accession>
<comment type="similarity">
    <text evidence="1">Belongs to the WD repeat CDC20/Fizzy family.</text>
</comment>
<gene>
    <name evidence="10" type="primary">LOC105034129</name>
</gene>
<dbReference type="AlphaFoldDB" id="A0A6I9QEU0"/>
<dbReference type="GeneID" id="105034129"/>
<dbReference type="SMART" id="SM00320">
    <property type="entry name" value="WD40"/>
    <property type="match status" value="6"/>
</dbReference>
<keyword evidence="4" id="KW-0677">Repeat</keyword>
<feature type="domain" description="CDC20/Fizzy WD40" evidence="8">
    <location>
        <begin position="136"/>
        <end position="429"/>
    </location>
</feature>
<evidence type="ECO:0000256" key="1">
    <source>
        <dbReference type="ARBA" id="ARBA00006445"/>
    </source>
</evidence>
<feature type="repeat" description="WD" evidence="7">
    <location>
        <begin position="265"/>
        <end position="297"/>
    </location>
</feature>
<dbReference type="OrthoDB" id="10263272at2759"/>